<feature type="domain" description="CP-type G" evidence="5">
    <location>
        <begin position="88"/>
        <end position="250"/>
    </location>
</feature>
<keyword evidence="3" id="KW-0479">Metal-binding</keyword>
<keyword evidence="3" id="KW-0690">Ribosome biogenesis</keyword>
<dbReference type="InterPro" id="IPR027417">
    <property type="entry name" value="P-loop_NTPase"/>
</dbReference>
<dbReference type="GO" id="GO:0003924">
    <property type="term" value="F:GTPase activity"/>
    <property type="evidence" value="ECO:0007669"/>
    <property type="project" value="UniProtKB-UniRule"/>
</dbReference>
<keyword evidence="2 3" id="KW-0342">GTP-binding</keyword>
<feature type="binding site" evidence="3">
    <location>
        <position position="279"/>
    </location>
    <ligand>
        <name>Zn(2+)</name>
        <dbReference type="ChEBI" id="CHEBI:29105"/>
    </ligand>
</feature>
<keyword evidence="1 3" id="KW-0547">Nucleotide-binding</keyword>
<dbReference type="AlphaFoldDB" id="A0A1C3H2F4"/>
<evidence type="ECO:0000256" key="1">
    <source>
        <dbReference type="ARBA" id="ARBA00022741"/>
    </source>
</evidence>
<feature type="domain" description="EngC GTPase" evidence="4">
    <location>
        <begin position="99"/>
        <end position="248"/>
    </location>
</feature>
<comment type="function">
    <text evidence="3">One of several proteins that assist in the late maturation steps of the functional core of the 30S ribosomal subunit. Helps release RbfA from mature subunits. May play a role in the assembly of ribosomal proteins into the subunit. Circularly permuted GTPase that catalyzes slow GTP hydrolysis, GTPase activity is stimulated by the 30S ribosomal subunit.</text>
</comment>
<dbReference type="Proteomes" id="UP000190837">
    <property type="component" value="Unassembled WGS sequence"/>
</dbReference>
<feature type="binding site" evidence="3">
    <location>
        <begin position="138"/>
        <end position="141"/>
    </location>
    <ligand>
        <name>GTP</name>
        <dbReference type="ChEBI" id="CHEBI:37565"/>
    </ligand>
</feature>
<dbReference type="Gene3D" id="1.10.40.50">
    <property type="entry name" value="Probable gtpase engc, domain 3"/>
    <property type="match status" value="1"/>
</dbReference>
<comment type="subcellular location">
    <subcellularLocation>
        <location evidence="3">Cytoplasm</location>
    </subcellularLocation>
</comment>
<keyword evidence="3" id="KW-0694">RNA-binding</keyword>
<dbReference type="InterPro" id="IPR004881">
    <property type="entry name" value="Ribosome_biogen_GTPase_RsgA"/>
</dbReference>
<comment type="similarity">
    <text evidence="3">Belongs to the TRAFAC class YlqF/YawG GTPase family. RsgA subfamily.</text>
</comment>
<dbReference type="InterPro" id="IPR010914">
    <property type="entry name" value="RsgA_GTPase_dom"/>
</dbReference>
<dbReference type="InterPro" id="IPR030378">
    <property type="entry name" value="G_CP_dom"/>
</dbReference>
<dbReference type="NCBIfam" id="TIGR00157">
    <property type="entry name" value="ribosome small subunit-dependent GTPase A"/>
    <property type="match status" value="1"/>
</dbReference>
<dbReference type="GO" id="GO:0046872">
    <property type="term" value="F:metal ion binding"/>
    <property type="evidence" value="ECO:0007669"/>
    <property type="project" value="UniProtKB-KW"/>
</dbReference>
<evidence type="ECO:0000313" key="7">
    <source>
        <dbReference type="Proteomes" id="UP000190837"/>
    </source>
</evidence>
<dbReference type="Gene3D" id="3.40.50.300">
    <property type="entry name" value="P-loop containing nucleotide triphosphate hydrolases"/>
    <property type="match status" value="1"/>
</dbReference>
<protein>
    <recommendedName>
        <fullName evidence="3">Small ribosomal subunit biogenesis GTPase RsgA</fullName>
        <ecNumber evidence="3">3.6.1.-</ecNumber>
    </recommendedName>
</protein>
<keyword evidence="3" id="KW-0862">Zinc</keyword>
<feature type="binding site" evidence="3">
    <location>
        <begin position="192"/>
        <end position="200"/>
    </location>
    <ligand>
        <name>GTP</name>
        <dbReference type="ChEBI" id="CHEBI:37565"/>
    </ligand>
</feature>
<dbReference type="HAMAP" id="MF_01820">
    <property type="entry name" value="GTPase_RsgA"/>
    <property type="match status" value="1"/>
</dbReference>
<name>A0A1C3H2F4_9GAMM</name>
<evidence type="ECO:0000313" key="6">
    <source>
        <dbReference type="EMBL" id="SAM58067.1"/>
    </source>
</evidence>
<dbReference type="GO" id="GO:0042274">
    <property type="term" value="P:ribosomal small subunit biogenesis"/>
    <property type="evidence" value="ECO:0007669"/>
    <property type="project" value="UniProtKB-UniRule"/>
</dbReference>
<dbReference type="SUPFAM" id="SSF52540">
    <property type="entry name" value="P-loop containing nucleoside triphosphate hydrolases"/>
    <property type="match status" value="1"/>
</dbReference>
<dbReference type="PROSITE" id="PS50936">
    <property type="entry name" value="ENGC_GTPASE"/>
    <property type="match status" value="1"/>
</dbReference>
<reference evidence="7" key="1">
    <citation type="submission" date="2016-04" db="EMBL/GenBank/DDBJ databases">
        <authorList>
            <person name="Tagini F."/>
        </authorList>
    </citation>
    <scope>NUCLEOTIDE SEQUENCE [LARGE SCALE GENOMIC DNA]</scope>
    <source>
        <strain evidence="7">CHUV0807</strain>
    </source>
</reference>
<evidence type="ECO:0000259" key="5">
    <source>
        <dbReference type="PROSITE" id="PS51721"/>
    </source>
</evidence>
<dbReference type="Pfam" id="PF03193">
    <property type="entry name" value="RsgA_GTPase"/>
    <property type="match status" value="1"/>
</dbReference>
<organism evidence="6 7">
    <name type="scientific">Cardiobacterium hominis</name>
    <dbReference type="NCBI Taxonomy" id="2718"/>
    <lineage>
        <taxon>Bacteria</taxon>
        <taxon>Pseudomonadati</taxon>
        <taxon>Pseudomonadota</taxon>
        <taxon>Gammaproteobacteria</taxon>
        <taxon>Cardiobacteriales</taxon>
        <taxon>Cardiobacteriaceae</taxon>
        <taxon>Cardiobacterium</taxon>
    </lineage>
</organism>
<gene>
    <name evidence="3" type="primary">rsgA</name>
    <name evidence="6" type="ORF">CHUV0807_0384</name>
</gene>
<evidence type="ECO:0000256" key="2">
    <source>
        <dbReference type="ARBA" id="ARBA00023134"/>
    </source>
</evidence>
<dbReference type="CDD" id="cd01854">
    <property type="entry name" value="YjeQ_EngC"/>
    <property type="match status" value="1"/>
</dbReference>
<dbReference type="EC" id="3.6.1.-" evidence="3"/>
<sequence length="313" mass="34460">MKLNKQQRRRIAAQQADKLAEGDASQSATVVCHLGYQLILEQYGALFTADWRKHSGDIACNDRVLIHRSDDSHAVVEAILPRHNALAKWQGRKAKTIAANLDQLLITIAAEPDWQENLIDRHLIAAHYAGIPAAILHNKTDLLDDAATAALEARLAPYRALDIPVYRASLQENGVPAALRDWLRDKQTILCGQSGVGKSSLIRSLKPDADIWIQAISAATGHGRHTTTNLRRYPLDDATALIDTPGVRGFALEHLDRAQILAACPDIREHASRCRFHDCDHQTAPDCAVLAALERGDIAPARYHNLLQLLANP</sequence>
<keyword evidence="3" id="KW-0963">Cytoplasm</keyword>
<feature type="binding site" evidence="3">
    <location>
        <position position="274"/>
    </location>
    <ligand>
        <name>Zn(2+)</name>
        <dbReference type="ChEBI" id="CHEBI:29105"/>
    </ligand>
</feature>
<dbReference type="GO" id="GO:0005737">
    <property type="term" value="C:cytoplasm"/>
    <property type="evidence" value="ECO:0007669"/>
    <property type="project" value="UniProtKB-SubCell"/>
</dbReference>
<feature type="binding site" evidence="3">
    <location>
        <position position="287"/>
    </location>
    <ligand>
        <name>Zn(2+)</name>
        <dbReference type="ChEBI" id="CHEBI:29105"/>
    </ligand>
</feature>
<dbReference type="PROSITE" id="PS51721">
    <property type="entry name" value="G_CP"/>
    <property type="match status" value="1"/>
</dbReference>
<dbReference type="PANTHER" id="PTHR32120:SF11">
    <property type="entry name" value="SMALL RIBOSOMAL SUBUNIT BIOGENESIS GTPASE RSGA 1, MITOCHONDRIAL-RELATED"/>
    <property type="match status" value="1"/>
</dbReference>
<comment type="subunit">
    <text evidence="3">Monomer. Associates with 30S ribosomal subunit, binds 16S rRNA.</text>
</comment>
<dbReference type="GO" id="GO:0005525">
    <property type="term" value="F:GTP binding"/>
    <property type="evidence" value="ECO:0007669"/>
    <property type="project" value="UniProtKB-UniRule"/>
</dbReference>
<keyword evidence="3" id="KW-0699">rRNA-binding</keyword>
<dbReference type="GO" id="GO:0019843">
    <property type="term" value="F:rRNA binding"/>
    <property type="evidence" value="ECO:0007669"/>
    <property type="project" value="UniProtKB-KW"/>
</dbReference>
<comment type="cofactor">
    <cofactor evidence="3">
        <name>Zn(2+)</name>
        <dbReference type="ChEBI" id="CHEBI:29105"/>
    </cofactor>
    <text evidence="3">Binds 1 zinc ion per subunit.</text>
</comment>
<accession>A0A1C3H2F4</accession>
<evidence type="ECO:0000256" key="3">
    <source>
        <dbReference type="HAMAP-Rule" id="MF_01820"/>
    </source>
</evidence>
<keyword evidence="3" id="KW-0378">Hydrolase</keyword>
<dbReference type="PANTHER" id="PTHR32120">
    <property type="entry name" value="SMALL RIBOSOMAL SUBUNIT BIOGENESIS GTPASE RSGA"/>
    <property type="match status" value="1"/>
</dbReference>
<dbReference type="EMBL" id="FKLO01000017">
    <property type="protein sequence ID" value="SAM58067.1"/>
    <property type="molecule type" value="Genomic_DNA"/>
</dbReference>
<evidence type="ECO:0000259" key="4">
    <source>
        <dbReference type="PROSITE" id="PS50936"/>
    </source>
</evidence>
<proteinExistence type="inferred from homology"/>
<feature type="binding site" evidence="3">
    <location>
        <position position="281"/>
    </location>
    <ligand>
        <name>Zn(2+)</name>
        <dbReference type="ChEBI" id="CHEBI:29105"/>
    </ligand>
</feature>
<dbReference type="RefSeq" id="WP_079539270.1">
    <property type="nucleotide sequence ID" value="NZ_FKLO01000017.1"/>
</dbReference>